<evidence type="ECO:0000256" key="4">
    <source>
        <dbReference type="ARBA" id="ARBA00022705"/>
    </source>
</evidence>
<comment type="catalytic activity">
    <reaction evidence="6">
        <text>DNA(n) + a 2'-deoxyribonucleoside 5'-triphosphate = DNA(n+1) + diphosphate</text>
        <dbReference type="Rhea" id="RHEA:22508"/>
        <dbReference type="Rhea" id="RHEA-COMP:17339"/>
        <dbReference type="Rhea" id="RHEA-COMP:17340"/>
        <dbReference type="ChEBI" id="CHEBI:33019"/>
        <dbReference type="ChEBI" id="CHEBI:61560"/>
        <dbReference type="ChEBI" id="CHEBI:173112"/>
        <dbReference type="EC" id="2.7.7.7"/>
    </reaction>
</comment>
<proteinExistence type="predicted"/>
<dbReference type="InterPro" id="IPR040982">
    <property type="entry name" value="DNA_pol3_finger"/>
</dbReference>
<dbReference type="GO" id="GO:0008408">
    <property type="term" value="F:3'-5' exonuclease activity"/>
    <property type="evidence" value="ECO:0007669"/>
    <property type="project" value="InterPro"/>
</dbReference>
<dbReference type="Gene3D" id="1.10.150.870">
    <property type="match status" value="1"/>
</dbReference>
<dbReference type="CDD" id="cd07431">
    <property type="entry name" value="PHP_PolIIIA"/>
    <property type="match status" value="1"/>
</dbReference>
<keyword evidence="2" id="KW-0808">Transferase</keyword>
<dbReference type="STRING" id="545694.TREPR_0904"/>
<keyword evidence="3" id="KW-0548">Nucleotidyltransferase</keyword>
<dbReference type="SMART" id="SM00481">
    <property type="entry name" value="POLIIIAc"/>
    <property type="match status" value="1"/>
</dbReference>
<dbReference type="EC" id="2.7.7.7" evidence="1"/>
<dbReference type="Pfam" id="PF02811">
    <property type="entry name" value="PHP"/>
    <property type="match status" value="1"/>
</dbReference>
<evidence type="ECO:0000313" key="9">
    <source>
        <dbReference type="Proteomes" id="UP000009223"/>
    </source>
</evidence>
<evidence type="ECO:0000256" key="2">
    <source>
        <dbReference type="ARBA" id="ARBA00022679"/>
    </source>
</evidence>
<dbReference type="Proteomes" id="UP000009223">
    <property type="component" value="Chromosome"/>
</dbReference>
<dbReference type="RefSeq" id="WP_015709146.1">
    <property type="nucleotide sequence ID" value="NC_015578.1"/>
</dbReference>
<dbReference type="eggNOG" id="COG0587">
    <property type="taxonomic scope" value="Bacteria"/>
</dbReference>
<protein>
    <recommendedName>
        <fullName evidence="1">DNA-directed DNA polymerase</fullName>
        <ecNumber evidence="1">2.7.7.7</ecNumber>
    </recommendedName>
</protein>
<feature type="domain" description="Polymerase/histidinol phosphatase N-terminal" evidence="7">
    <location>
        <begin position="9"/>
        <end position="70"/>
    </location>
</feature>
<evidence type="ECO:0000256" key="6">
    <source>
        <dbReference type="ARBA" id="ARBA00049244"/>
    </source>
</evidence>
<evidence type="ECO:0000313" key="8">
    <source>
        <dbReference type="EMBL" id="AEF86969.1"/>
    </source>
</evidence>
<reference evidence="9" key="1">
    <citation type="submission" date="2009-12" db="EMBL/GenBank/DDBJ databases">
        <title>Complete sequence of Treponema primitia strain ZAS-2.</title>
        <authorList>
            <person name="Tetu S.G."/>
            <person name="Matson E."/>
            <person name="Ren Q."/>
            <person name="Seshadri R."/>
            <person name="Elbourne L."/>
            <person name="Hassan K.A."/>
            <person name="Durkin A."/>
            <person name="Radune D."/>
            <person name="Mohamoud Y."/>
            <person name="Shay R."/>
            <person name="Jin S."/>
            <person name="Zhang X."/>
            <person name="Lucey K."/>
            <person name="Ballor N.R."/>
            <person name="Ottesen E."/>
            <person name="Rosenthal R."/>
            <person name="Allen A."/>
            <person name="Leadbetter J.R."/>
            <person name="Paulsen I.T."/>
        </authorList>
    </citation>
    <scope>NUCLEOTIDE SEQUENCE [LARGE SCALE GENOMIC DNA]</scope>
    <source>
        <strain evidence="9">ATCC BAA-887 / DSM 12427 / ZAS-2</strain>
    </source>
</reference>
<evidence type="ECO:0000256" key="1">
    <source>
        <dbReference type="ARBA" id="ARBA00012417"/>
    </source>
</evidence>
<evidence type="ECO:0000256" key="3">
    <source>
        <dbReference type="ARBA" id="ARBA00022695"/>
    </source>
</evidence>
<dbReference type="SUPFAM" id="SSF89550">
    <property type="entry name" value="PHP domain-like"/>
    <property type="match status" value="1"/>
</dbReference>
<dbReference type="Pfam" id="PF07733">
    <property type="entry name" value="DNA_pol3_alpha"/>
    <property type="match status" value="1"/>
</dbReference>
<dbReference type="InterPro" id="IPR016195">
    <property type="entry name" value="Pol/histidinol_Pase-like"/>
</dbReference>
<dbReference type="PANTHER" id="PTHR32294">
    <property type="entry name" value="DNA POLYMERASE III SUBUNIT ALPHA"/>
    <property type="match status" value="1"/>
</dbReference>
<keyword evidence="5" id="KW-0239">DNA-directed DNA polymerase</keyword>
<dbReference type="Pfam" id="PF17657">
    <property type="entry name" value="DNA_pol3_finger"/>
    <property type="match status" value="1"/>
</dbReference>
<evidence type="ECO:0000259" key="7">
    <source>
        <dbReference type="SMART" id="SM00481"/>
    </source>
</evidence>
<dbReference type="AlphaFoldDB" id="F5YI87"/>
<dbReference type="CDD" id="cd04485">
    <property type="entry name" value="DnaE_OBF"/>
    <property type="match status" value="1"/>
</dbReference>
<dbReference type="InterPro" id="IPR003141">
    <property type="entry name" value="Pol/His_phosphatase_N"/>
</dbReference>
<dbReference type="Gene3D" id="3.20.20.140">
    <property type="entry name" value="Metal-dependent hydrolases"/>
    <property type="match status" value="2"/>
</dbReference>
<organism evidence="8 9">
    <name type="scientific">Treponema primitia (strain ATCC BAA-887 / DSM 12427 / ZAS-2)</name>
    <dbReference type="NCBI Taxonomy" id="545694"/>
    <lineage>
        <taxon>Bacteria</taxon>
        <taxon>Pseudomonadati</taxon>
        <taxon>Spirochaetota</taxon>
        <taxon>Spirochaetia</taxon>
        <taxon>Spirochaetales</taxon>
        <taxon>Treponemataceae</taxon>
        <taxon>Treponema</taxon>
    </lineage>
</organism>
<dbReference type="OrthoDB" id="9803237at2"/>
<gene>
    <name evidence="8" type="ordered locus">TREPR_0904</name>
</gene>
<dbReference type="HOGENOM" id="CLU_001600_0_1_12"/>
<dbReference type="GO" id="GO:0006260">
    <property type="term" value="P:DNA replication"/>
    <property type="evidence" value="ECO:0007669"/>
    <property type="project" value="UniProtKB-KW"/>
</dbReference>
<reference evidence="8 9" key="2">
    <citation type="journal article" date="2011" name="ISME J.">
        <title>RNA-seq reveals cooperative metabolic interactions between two termite-gut spirochete species in co-culture.</title>
        <authorList>
            <person name="Rosenthal A.Z."/>
            <person name="Matson E.G."/>
            <person name="Eldar A."/>
            <person name="Leadbetter J.R."/>
        </authorList>
    </citation>
    <scope>NUCLEOTIDE SEQUENCE [LARGE SCALE GENOMIC DNA]</scope>
    <source>
        <strain evidence="9">ATCC BAA-887 / DSM 12427 / ZAS-2</strain>
    </source>
</reference>
<dbReference type="InterPro" id="IPR004013">
    <property type="entry name" value="PHP_dom"/>
</dbReference>
<accession>F5YI87</accession>
<keyword evidence="9" id="KW-1185">Reference proteome</keyword>
<dbReference type="EMBL" id="CP001843">
    <property type="protein sequence ID" value="AEF86969.1"/>
    <property type="molecule type" value="Genomic_DNA"/>
</dbReference>
<dbReference type="Pfam" id="PF14579">
    <property type="entry name" value="HHH_6"/>
    <property type="match status" value="1"/>
</dbReference>
<keyword evidence="4" id="KW-0235">DNA replication</keyword>
<dbReference type="InterPro" id="IPR029460">
    <property type="entry name" value="DNAPol_HHH"/>
</dbReference>
<dbReference type="KEGG" id="tpi:TREPR_0904"/>
<dbReference type="NCBIfam" id="TIGR00594">
    <property type="entry name" value="polc"/>
    <property type="match status" value="1"/>
</dbReference>
<sequence length="982" mass="108383">MLERLGLCSAYSLLYGVRRPEDLIQAVKALGIDTISFTDRDNLYGLPVILEKSKEMGVRPIIGACLTVPDKGLVYCFVRDRRGYSRLCELLTMRNRDTENYKPVSLLRQNSAGLILASSDEIILEALAGRANALYGAITPDSLGAIGPSRRLGIPLAFLDTALFLEKEDYPVHRALRAIGLGKTVGNLGEGDAVKKDSHLLLSDAALEGRLRSWPEAVKGTKEISAACVYHELFEDWIFPGYATELSPGEELYSRVLEGAAARYGELGDAELGRIEYELGIINSKGFAPYFLVMDDIVRMASRTCGRGSGAASIVSYSLGITNVDPLAHKLYFERFLNPARPDPPDIDVDFAWDERDDLIKRVIERFGPEHCARVANHNMFRPRSAFREAAKAYGFGDAEISQIEKQLFHFGDKSGVSDPLWLEILDIAKKIEGLPRGLSMHCGGLVITPERIDKYVPIESSLDGYPLLSWEKDGTESAGFVKIDLLGNRSLAVIRDALANLGEQGIAIDRDTWRPVEDGATVAALARGDSMGVFYIESPAMRQLQKKTGAGDFSHIVIHSSIIRPAANKFINEYVRRLKGGEWAPLHPRLAYILDETYGILCYQEDVSKTAVALAGFDEVEADKLRKVIAKKAGVKLAVYEKQFFEGCRKNGVADEVIQKIWEMMLSFDGYSFCKPHSASYAMVSFQSAYLRVHHPGEFMAAVLSNQGGYYRPHAYIAECRRMGLAVEGPDVNASRWRYYGMGKRVVVGLMAVKGLSASGGAAIVAEREKGGEFRSLSDFLRRVRLGRDDVIALCPAGVFDGIAGGLPRALQARELLKAHTGASRKGQDELFAAEVTPVYRTGGGAVLATAPVKQKTGDEELWEEYRALGFLRGLHPLALWKDKIRGLRRVKGRYVGEYIGQSVCLLGWPVTQKEVWTKDGLTMSFLTFEDETALYETVIFPGVYERYGRLLFDQAPLLVYGRVCEDNGAVSVEVGRVVGV</sequence>
<evidence type="ECO:0000256" key="5">
    <source>
        <dbReference type="ARBA" id="ARBA00022932"/>
    </source>
</evidence>
<dbReference type="InterPro" id="IPR004805">
    <property type="entry name" value="DnaE2/DnaE/PolC"/>
</dbReference>
<dbReference type="InterPro" id="IPR011708">
    <property type="entry name" value="DNA_pol3_alpha_NTPase_dom"/>
</dbReference>
<dbReference type="GO" id="GO:0003887">
    <property type="term" value="F:DNA-directed DNA polymerase activity"/>
    <property type="evidence" value="ECO:0007669"/>
    <property type="project" value="UniProtKB-KW"/>
</dbReference>
<name>F5YI87_TREPZ</name>